<feature type="compositionally biased region" description="Basic residues" evidence="1">
    <location>
        <begin position="190"/>
        <end position="200"/>
    </location>
</feature>
<feature type="compositionally biased region" description="Low complexity" evidence="1">
    <location>
        <begin position="201"/>
        <end position="210"/>
    </location>
</feature>
<protein>
    <submittedName>
        <fullName evidence="2">Uncharacterized protein</fullName>
    </submittedName>
</protein>
<reference evidence="2" key="1">
    <citation type="submission" date="2023-10" db="EMBL/GenBank/DDBJ databases">
        <authorList>
            <person name="Chen Y."/>
            <person name="Shah S."/>
            <person name="Dougan E. K."/>
            <person name="Thang M."/>
            <person name="Chan C."/>
        </authorList>
    </citation>
    <scope>NUCLEOTIDE SEQUENCE [LARGE SCALE GENOMIC DNA]</scope>
</reference>
<feature type="compositionally biased region" description="Basic and acidic residues" evidence="1">
    <location>
        <begin position="36"/>
        <end position="49"/>
    </location>
</feature>
<organism evidence="2 3">
    <name type="scientific">Prorocentrum cordatum</name>
    <dbReference type="NCBI Taxonomy" id="2364126"/>
    <lineage>
        <taxon>Eukaryota</taxon>
        <taxon>Sar</taxon>
        <taxon>Alveolata</taxon>
        <taxon>Dinophyceae</taxon>
        <taxon>Prorocentrales</taxon>
        <taxon>Prorocentraceae</taxon>
        <taxon>Prorocentrum</taxon>
    </lineage>
</organism>
<feature type="region of interest" description="Disordered" evidence="1">
    <location>
        <begin position="1"/>
        <end position="245"/>
    </location>
</feature>
<gene>
    <name evidence="2" type="ORF">PCOR1329_LOCUS23625</name>
</gene>
<evidence type="ECO:0000313" key="2">
    <source>
        <dbReference type="EMBL" id="CAK0822664.1"/>
    </source>
</evidence>
<feature type="compositionally biased region" description="Low complexity" evidence="1">
    <location>
        <begin position="221"/>
        <end position="234"/>
    </location>
</feature>
<dbReference type="EMBL" id="CAUYUJ010008025">
    <property type="protein sequence ID" value="CAK0822664.1"/>
    <property type="molecule type" value="Genomic_DNA"/>
</dbReference>
<feature type="non-terminal residue" evidence="2">
    <location>
        <position position="245"/>
    </location>
</feature>
<feature type="non-terminal residue" evidence="2">
    <location>
        <position position="1"/>
    </location>
</feature>
<evidence type="ECO:0000313" key="3">
    <source>
        <dbReference type="Proteomes" id="UP001189429"/>
    </source>
</evidence>
<evidence type="ECO:0000256" key="1">
    <source>
        <dbReference type="SAM" id="MobiDB-lite"/>
    </source>
</evidence>
<dbReference type="Proteomes" id="UP001189429">
    <property type="component" value="Unassembled WGS sequence"/>
</dbReference>
<comment type="caution">
    <text evidence="2">The sequence shown here is derived from an EMBL/GenBank/DDBJ whole genome shotgun (WGS) entry which is preliminary data.</text>
</comment>
<sequence>AATLAPRRPPPARGAASRRAGARARGWGGDSPRSPLPREGEGSPGRGRDVSPLGRLPWEGLGGGGDGSSPGRLPWEGMSDAISRCCREELSREDRARRQHQRAAPGGPLPPRRPARGPGAFGRPARGHRAGGPAPGRPGAAPPADAAGAGGEQAHGQQASVPQQLQLRSQRRPATPLPALRLRLRGDGPHRRRGVGHHRPAGPQGAEPAGGVHGRHRRPGAARVLRAACPAARPAARRRRRGGPG</sequence>
<keyword evidence="3" id="KW-1185">Reference proteome</keyword>
<accession>A0ABN9RVA0</accession>
<feature type="compositionally biased region" description="Basic and acidic residues" evidence="1">
    <location>
        <begin position="85"/>
        <end position="96"/>
    </location>
</feature>
<feature type="compositionally biased region" description="Basic residues" evidence="1">
    <location>
        <begin position="235"/>
        <end position="245"/>
    </location>
</feature>
<feature type="compositionally biased region" description="Low complexity" evidence="1">
    <location>
        <begin position="137"/>
        <end position="147"/>
    </location>
</feature>
<feature type="compositionally biased region" description="Low complexity" evidence="1">
    <location>
        <begin position="13"/>
        <end position="25"/>
    </location>
</feature>
<proteinExistence type="predicted"/>
<name>A0ABN9RVA0_9DINO</name>
<feature type="compositionally biased region" description="Low complexity" evidence="1">
    <location>
        <begin position="163"/>
        <end position="181"/>
    </location>
</feature>